<dbReference type="Proteomes" id="UP000077519">
    <property type="component" value="Unassembled WGS sequence"/>
</dbReference>
<reference evidence="3 4" key="1">
    <citation type="submission" date="2016-03" db="EMBL/GenBank/DDBJ databases">
        <title>Genome sequence of Rhodococcus kyotonensis KB10.</title>
        <authorList>
            <person name="Jeong H."/>
            <person name="Hong C.E."/>
            <person name="Jo S.H."/>
            <person name="Park J.M."/>
        </authorList>
    </citation>
    <scope>NUCLEOTIDE SEQUENCE [LARGE SCALE GENOMIC DNA]</scope>
    <source>
        <strain evidence="3 4">KB10</strain>
    </source>
</reference>
<feature type="transmembrane region" description="Helical" evidence="1">
    <location>
        <begin position="94"/>
        <end position="113"/>
    </location>
</feature>
<dbReference type="AlphaFoldDB" id="A0A177YGY3"/>
<dbReference type="SUPFAM" id="SSF48317">
    <property type="entry name" value="Acid phosphatase/Vanadium-dependent haloperoxidase"/>
    <property type="match status" value="1"/>
</dbReference>
<dbReference type="RefSeq" id="WP_084423692.1">
    <property type="nucleotide sequence ID" value="NZ_LVHI01000012.1"/>
</dbReference>
<feature type="transmembrane region" description="Helical" evidence="1">
    <location>
        <begin position="151"/>
        <end position="170"/>
    </location>
</feature>
<comment type="caution">
    <text evidence="3">The sequence shown here is derived from an EMBL/GenBank/DDBJ whole genome shotgun (WGS) entry which is preliminary data.</text>
</comment>
<dbReference type="PANTHER" id="PTHR14969:SF13">
    <property type="entry name" value="AT30094P"/>
    <property type="match status" value="1"/>
</dbReference>
<dbReference type="SMART" id="SM00014">
    <property type="entry name" value="acidPPc"/>
    <property type="match status" value="1"/>
</dbReference>
<dbReference type="PANTHER" id="PTHR14969">
    <property type="entry name" value="SPHINGOSINE-1-PHOSPHATE PHOSPHOHYDROLASE"/>
    <property type="match status" value="1"/>
</dbReference>
<evidence type="ECO:0000256" key="1">
    <source>
        <dbReference type="SAM" id="Phobius"/>
    </source>
</evidence>
<organism evidence="3 4">
    <name type="scientific">Rhodococcoides kyotonense</name>
    <dbReference type="NCBI Taxonomy" id="398843"/>
    <lineage>
        <taxon>Bacteria</taxon>
        <taxon>Bacillati</taxon>
        <taxon>Actinomycetota</taxon>
        <taxon>Actinomycetes</taxon>
        <taxon>Mycobacteriales</taxon>
        <taxon>Nocardiaceae</taxon>
        <taxon>Rhodococcoides</taxon>
    </lineage>
</organism>
<gene>
    <name evidence="3" type="ORF">A3K89_03720</name>
</gene>
<dbReference type="EMBL" id="LVHI01000012">
    <property type="protein sequence ID" value="OAK54489.1"/>
    <property type="molecule type" value="Genomic_DNA"/>
</dbReference>
<name>A0A177YGY3_9NOCA</name>
<evidence type="ECO:0000313" key="4">
    <source>
        <dbReference type="Proteomes" id="UP000077519"/>
    </source>
</evidence>
<dbReference type="Pfam" id="PF01569">
    <property type="entry name" value="PAP2"/>
    <property type="match status" value="1"/>
</dbReference>
<feature type="transmembrane region" description="Helical" evidence="1">
    <location>
        <begin position="20"/>
        <end position="46"/>
    </location>
</feature>
<keyword evidence="1" id="KW-0812">Transmembrane</keyword>
<proteinExistence type="predicted"/>
<dbReference type="InterPro" id="IPR000326">
    <property type="entry name" value="PAP2/HPO"/>
</dbReference>
<accession>A0A177YGY3</accession>
<dbReference type="InterPro" id="IPR036938">
    <property type="entry name" value="PAP2/HPO_sf"/>
</dbReference>
<sequence>MDSDVLQWMVAHRVPWLTDVFWAITTLGNTVSMFVLSVVVCVALLVSKRVPDAIMVGGAMLTGWGAMSLGKLLWGRDRPPIPERLVEISTYSFPSGHAMMSAILATTVTALMWRSTVSWRRNPVVLVLPAVASLSIGFSRIYLGAHWTTDVLAGWVFGVLWGLAAVAITARSRSAVR</sequence>
<dbReference type="Gene3D" id="1.20.144.10">
    <property type="entry name" value="Phosphatidic acid phosphatase type 2/haloperoxidase"/>
    <property type="match status" value="2"/>
</dbReference>
<feature type="transmembrane region" description="Helical" evidence="1">
    <location>
        <begin position="53"/>
        <end position="74"/>
    </location>
</feature>
<evidence type="ECO:0000259" key="2">
    <source>
        <dbReference type="SMART" id="SM00014"/>
    </source>
</evidence>
<keyword evidence="1" id="KW-1133">Transmembrane helix</keyword>
<keyword evidence="1" id="KW-0472">Membrane</keyword>
<keyword evidence="4" id="KW-1185">Reference proteome</keyword>
<feature type="transmembrane region" description="Helical" evidence="1">
    <location>
        <begin position="125"/>
        <end position="145"/>
    </location>
</feature>
<feature type="domain" description="Phosphatidic acid phosphatase type 2/haloperoxidase" evidence="2">
    <location>
        <begin position="50"/>
        <end position="166"/>
    </location>
</feature>
<dbReference type="CDD" id="cd03392">
    <property type="entry name" value="PAP2_like_2"/>
    <property type="match status" value="1"/>
</dbReference>
<evidence type="ECO:0000313" key="3">
    <source>
        <dbReference type="EMBL" id="OAK54489.1"/>
    </source>
</evidence>
<protein>
    <submittedName>
        <fullName evidence="3">Phosphoesterase</fullName>
    </submittedName>
</protein>